<feature type="region of interest" description="Disordered" evidence="1">
    <location>
        <begin position="59"/>
        <end position="100"/>
    </location>
</feature>
<evidence type="ECO:0000313" key="3">
    <source>
        <dbReference type="Proteomes" id="UP000467841"/>
    </source>
</evidence>
<dbReference type="AlphaFoldDB" id="A0A6D2IM72"/>
<comment type="caution">
    <text evidence="2">The sequence shown here is derived from an EMBL/GenBank/DDBJ whole genome shotgun (WGS) entry which is preliminary data.</text>
</comment>
<sequence length="126" mass="13928">MPWSDAHTVARGNDAPSTFPLCLRTGSLETCALRPNLGRSRFPDPEKGSGGDEEAHMFTTHRRGIGTNISLGSMGSLEKQEPKDLQREERQFTPEETTTQAISNAREWQSAQLGIENKHSFLTSPC</sequence>
<gene>
    <name evidence="2" type="ORF">MERR_LOCUS15934</name>
</gene>
<protein>
    <submittedName>
        <fullName evidence="2">Uncharacterized protein</fullName>
    </submittedName>
</protein>
<name>A0A6D2IM72_9BRAS</name>
<dbReference type="EMBL" id="CACVBM020001072">
    <property type="protein sequence ID" value="CAA7028699.1"/>
    <property type="molecule type" value="Genomic_DNA"/>
</dbReference>
<accession>A0A6D2IM72</accession>
<organism evidence="2 3">
    <name type="scientific">Microthlaspi erraticum</name>
    <dbReference type="NCBI Taxonomy" id="1685480"/>
    <lineage>
        <taxon>Eukaryota</taxon>
        <taxon>Viridiplantae</taxon>
        <taxon>Streptophyta</taxon>
        <taxon>Embryophyta</taxon>
        <taxon>Tracheophyta</taxon>
        <taxon>Spermatophyta</taxon>
        <taxon>Magnoliopsida</taxon>
        <taxon>eudicotyledons</taxon>
        <taxon>Gunneridae</taxon>
        <taxon>Pentapetalae</taxon>
        <taxon>rosids</taxon>
        <taxon>malvids</taxon>
        <taxon>Brassicales</taxon>
        <taxon>Brassicaceae</taxon>
        <taxon>Coluteocarpeae</taxon>
        <taxon>Microthlaspi</taxon>
    </lineage>
</organism>
<evidence type="ECO:0000256" key="1">
    <source>
        <dbReference type="SAM" id="MobiDB-lite"/>
    </source>
</evidence>
<feature type="compositionally biased region" description="Basic and acidic residues" evidence="1">
    <location>
        <begin position="78"/>
        <end position="93"/>
    </location>
</feature>
<keyword evidence="3" id="KW-1185">Reference proteome</keyword>
<feature type="compositionally biased region" description="Basic and acidic residues" evidence="1">
    <location>
        <begin position="41"/>
        <end position="54"/>
    </location>
</feature>
<dbReference type="Proteomes" id="UP000467841">
    <property type="component" value="Unassembled WGS sequence"/>
</dbReference>
<evidence type="ECO:0000313" key="2">
    <source>
        <dbReference type="EMBL" id="CAA7028699.1"/>
    </source>
</evidence>
<reference evidence="2" key="1">
    <citation type="submission" date="2020-01" db="EMBL/GenBank/DDBJ databases">
        <authorList>
            <person name="Mishra B."/>
        </authorList>
    </citation>
    <scope>NUCLEOTIDE SEQUENCE [LARGE SCALE GENOMIC DNA]</scope>
</reference>
<proteinExistence type="predicted"/>
<feature type="region of interest" description="Disordered" evidence="1">
    <location>
        <begin position="35"/>
        <end position="54"/>
    </location>
</feature>